<dbReference type="Pfam" id="PF20068">
    <property type="entry name" value="Amphi-Trp"/>
    <property type="match status" value="1"/>
</dbReference>
<name>A0A927M5F7_9ACTN</name>
<keyword evidence="4" id="KW-1185">Reference proteome</keyword>
<feature type="compositionally biased region" description="Low complexity" evidence="1">
    <location>
        <begin position="100"/>
        <end position="121"/>
    </location>
</feature>
<protein>
    <submittedName>
        <fullName evidence="3">Amphi-Trp domain-containing protein</fullName>
    </submittedName>
</protein>
<reference evidence="3" key="1">
    <citation type="submission" date="2020-10" db="EMBL/GenBank/DDBJ databases">
        <title>Sequencing the genomes of 1000 actinobacteria strains.</title>
        <authorList>
            <person name="Klenk H.-P."/>
        </authorList>
    </citation>
    <scope>NUCLEOTIDE SEQUENCE</scope>
    <source>
        <strain evidence="3">DSM 46832</strain>
    </source>
</reference>
<proteinExistence type="predicted"/>
<evidence type="ECO:0000259" key="2">
    <source>
        <dbReference type="Pfam" id="PF20068"/>
    </source>
</evidence>
<feature type="compositionally biased region" description="Acidic residues" evidence="1">
    <location>
        <begin position="82"/>
        <end position="99"/>
    </location>
</feature>
<accession>A0A927M5F7</accession>
<dbReference type="Proteomes" id="UP000649753">
    <property type="component" value="Unassembled WGS sequence"/>
</dbReference>
<feature type="domain" description="Amphi-Trp" evidence="2">
    <location>
        <begin position="6"/>
        <end position="77"/>
    </location>
</feature>
<feature type="compositionally biased region" description="Low complexity" evidence="1">
    <location>
        <begin position="129"/>
        <end position="144"/>
    </location>
</feature>
<evidence type="ECO:0000256" key="1">
    <source>
        <dbReference type="SAM" id="MobiDB-lite"/>
    </source>
</evidence>
<dbReference type="NCBIfam" id="TIGR04354">
    <property type="entry name" value="amphi-Trp"/>
    <property type="match status" value="1"/>
</dbReference>
<sequence length="150" mass="15417">MSGMEIYEDARTVSRADLAAWLRQLASQLESGAQIFYGAAGAVAVADQVHCELEIEREDGEISVEIEFSWASPEPAAPADTAGEDDTADEDESENEETGDAVAAEETPETPETPAVAATTTDGDAESSAGTPPATAPTGTDQGTEPAGKA</sequence>
<comment type="caution">
    <text evidence="3">The sequence shown here is derived from an EMBL/GenBank/DDBJ whole genome shotgun (WGS) entry which is preliminary data.</text>
</comment>
<feature type="region of interest" description="Disordered" evidence="1">
    <location>
        <begin position="68"/>
        <end position="150"/>
    </location>
</feature>
<evidence type="ECO:0000313" key="4">
    <source>
        <dbReference type="Proteomes" id="UP000649753"/>
    </source>
</evidence>
<dbReference type="AlphaFoldDB" id="A0A927M5F7"/>
<dbReference type="RefSeq" id="WP_192768037.1">
    <property type="nucleotide sequence ID" value="NZ_JADBEB010000001.1"/>
</dbReference>
<gene>
    <name evidence="3" type="ORF">H4W31_004000</name>
</gene>
<evidence type="ECO:0000313" key="3">
    <source>
        <dbReference type="EMBL" id="MBE1488362.1"/>
    </source>
</evidence>
<dbReference type="EMBL" id="JADBEB010000001">
    <property type="protein sequence ID" value="MBE1488362.1"/>
    <property type="molecule type" value="Genomic_DNA"/>
</dbReference>
<dbReference type="InterPro" id="IPR027598">
    <property type="entry name" value="Amphi-Trp_dom"/>
</dbReference>
<organism evidence="3 4">
    <name type="scientific">Plantactinospora soyae</name>
    <dbReference type="NCBI Taxonomy" id="1544732"/>
    <lineage>
        <taxon>Bacteria</taxon>
        <taxon>Bacillati</taxon>
        <taxon>Actinomycetota</taxon>
        <taxon>Actinomycetes</taxon>
        <taxon>Micromonosporales</taxon>
        <taxon>Micromonosporaceae</taxon>
        <taxon>Plantactinospora</taxon>
    </lineage>
</organism>